<dbReference type="GO" id="GO:0005634">
    <property type="term" value="C:nucleus"/>
    <property type="evidence" value="ECO:0007669"/>
    <property type="project" value="UniProtKB-SubCell"/>
</dbReference>
<feature type="domain" description="HAT C-terminal dimerisation" evidence="6">
    <location>
        <begin position="86"/>
        <end position="165"/>
    </location>
</feature>
<dbReference type="AlphaFoldDB" id="A0A2Z6RH24"/>
<proteinExistence type="predicted"/>
<dbReference type="GO" id="GO:0046983">
    <property type="term" value="F:protein dimerization activity"/>
    <property type="evidence" value="ECO:0007669"/>
    <property type="project" value="InterPro"/>
</dbReference>
<accession>A0A2Z6RH24</accession>
<keyword evidence="4" id="KW-0862">Zinc</keyword>
<protein>
    <recommendedName>
        <fullName evidence="6">HAT C-terminal dimerisation domain-containing protein</fullName>
    </recommendedName>
</protein>
<dbReference type="EMBL" id="BEXD01001018">
    <property type="protein sequence ID" value="GBB91768.1"/>
    <property type="molecule type" value="Genomic_DNA"/>
</dbReference>
<evidence type="ECO:0000313" key="8">
    <source>
        <dbReference type="Proteomes" id="UP000247702"/>
    </source>
</evidence>
<name>A0A2Z6RH24_9GLOM</name>
<reference evidence="7 8" key="1">
    <citation type="submission" date="2017-11" db="EMBL/GenBank/DDBJ databases">
        <title>The genome of Rhizophagus clarus HR1 reveals common genetic basis of auxotrophy among arbuscular mycorrhizal fungi.</title>
        <authorList>
            <person name="Kobayashi Y."/>
        </authorList>
    </citation>
    <scope>NUCLEOTIDE SEQUENCE [LARGE SCALE GENOMIC DNA]</scope>
    <source>
        <strain evidence="7 8">HR1</strain>
    </source>
</reference>
<evidence type="ECO:0000256" key="5">
    <source>
        <dbReference type="ARBA" id="ARBA00023242"/>
    </source>
</evidence>
<evidence type="ECO:0000256" key="1">
    <source>
        <dbReference type="ARBA" id="ARBA00004123"/>
    </source>
</evidence>
<dbReference type="InterPro" id="IPR012337">
    <property type="entry name" value="RNaseH-like_sf"/>
</dbReference>
<dbReference type="GO" id="GO:0008270">
    <property type="term" value="F:zinc ion binding"/>
    <property type="evidence" value="ECO:0007669"/>
    <property type="project" value="UniProtKB-KW"/>
</dbReference>
<dbReference type="Pfam" id="PF05699">
    <property type="entry name" value="Dimer_Tnp_hAT"/>
    <property type="match status" value="1"/>
</dbReference>
<evidence type="ECO:0000313" key="7">
    <source>
        <dbReference type="EMBL" id="GBB91768.1"/>
    </source>
</evidence>
<dbReference type="InterPro" id="IPR008906">
    <property type="entry name" value="HATC_C_dom"/>
</dbReference>
<dbReference type="Proteomes" id="UP000247702">
    <property type="component" value="Unassembled WGS sequence"/>
</dbReference>
<evidence type="ECO:0000256" key="2">
    <source>
        <dbReference type="ARBA" id="ARBA00022723"/>
    </source>
</evidence>
<dbReference type="SUPFAM" id="SSF53098">
    <property type="entry name" value="Ribonuclease H-like"/>
    <property type="match status" value="1"/>
</dbReference>
<evidence type="ECO:0000259" key="6">
    <source>
        <dbReference type="Pfam" id="PF05699"/>
    </source>
</evidence>
<keyword evidence="3" id="KW-0863">Zinc-finger</keyword>
<dbReference type="PANTHER" id="PTHR46481">
    <property type="entry name" value="ZINC FINGER BED DOMAIN-CONTAINING PROTEIN 4"/>
    <property type="match status" value="1"/>
</dbReference>
<evidence type="ECO:0000256" key="4">
    <source>
        <dbReference type="ARBA" id="ARBA00022833"/>
    </source>
</evidence>
<gene>
    <name evidence="7" type="ORF">RclHR1_19140002</name>
</gene>
<comment type="subcellular location">
    <subcellularLocation>
        <location evidence="1">Nucleus</location>
    </subcellularLocation>
</comment>
<sequence>MYFYWQFLSEYYMISTILDPRIKCVNDELEKDEELLRQKYEHYYQDQLQTPIKSRSVSPISLEHLPTSQPSIFAIFEQNQPKVYDEIKKYLQEDKISFNQNPFEWWANKKIKYPISAKIARIYLVVPATSTPSERLFSDAGNLLSAKRTRMDAEFFKHMIFLNKNHRSNEKKSDFTLFKIALPISI</sequence>
<evidence type="ECO:0000256" key="3">
    <source>
        <dbReference type="ARBA" id="ARBA00022771"/>
    </source>
</evidence>
<dbReference type="PANTHER" id="PTHR46481:SF10">
    <property type="entry name" value="ZINC FINGER BED DOMAIN-CONTAINING PROTEIN 39"/>
    <property type="match status" value="1"/>
</dbReference>
<keyword evidence="5" id="KW-0539">Nucleus</keyword>
<dbReference type="InterPro" id="IPR052035">
    <property type="entry name" value="ZnF_BED_domain_contain"/>
</dbReference>
<dbReference type="STRING" id="94130.A0A2Z6RH24"/>
<organism evidence="7 8">
    <name type="scientific">Rhizophagus clarus</name>
    <dbReference type="NCBI Taxonomy" id="94130"/>
    <lineage>
        <taxon>Eukaryota</taxon>
        <taxon>Fungi</taxon>
        <taxon>Fungi incertae sedis</taxon>
        <taxon>Mucoromycota</taxon>
        <taxon>Glomeromycotina</taxon>
        <taxon>Glomeromycetes</taxon>
        <taxon>Glomerales</taxon>
        <taxon>Glomeraceae</taxon>
        <taxon>Rhizophagus</taxon>
    </lineage>
</organism>
<keyword evidence="2" id="KW-0479">Metal-binding</keyword>
<keyword evidence="8" id="KW-1185">Reference proteome</keyword>
<comment type="caution">
    <text evidence="7">The sequence shown here is derived from an EMBL/GenBank/DDBJ whole genome shotgun (WGS) entry which is preliminary data.</text>
</comment>